<dbReference type="WBParaSite" id="GPLIN_000253700">
    <property type="protein sequence ID" value="GPLIN_000253700"/>
    <property type="gene ID" value="GPLIN_000253700"/>
</dbReference>
<protein>
    <submittedName>
        <fullName evidence="3">Protein hunchback</fullName>
    </submittedName>
</protein>
<accession>A0A183BPK1</accession>
<feature type="region of interest" description="Disordered" evidence="1">
    <location>
        <begin position="23"/>
        <end position="71"/>
    </location>
</feature>
<feature type="compositionally biased region" description="Low complexity" evidence="1">
    <location>
        <begin position="186"/>
        <end position="197"/>
    </location>
</feature>
<proteinExistence type="predicted"/>
<dbReference type="Proteomes" id="UP000050741">
    <property type="component" value="Unassembled WGS sequence"/>
</dbReference>
<organism evidence="2 3">
    <name type="scientific">Globodera pallida</name>
    <name type="common">Potato cyst nematode worm</name>
    <name type="synonym">Heterodera pallida</name>
    <dbReference type="NCBI Taxonomy" id="36090"/>
    <lineage>
        <taxon>Eukaryota</taxon>
        <taxon>Metazoa</taxon>
        <taxon>Ecdysozoa</taxon>
        <taxon>Nematoda</taxon>
        <taxon>Chromadorea</taxon>
        <taxon>Rhabditida</taxon>
        <taxon>Tylenchina</taxon>
        <taxon>Tylenchomorpha</taxon>
        <taxon>Tylenchoidea</taxon>
        <taxon>Heteroderidae</taxon>
        <taxon>Heteroderinae</taxon>
        <taxon>Globodera</taxon>
    </lineage>
</organism>
<reference evidence="3" key="2">
    <citation type="submission" date="2016-06" db="UniProtKB">
        <authorList>
            <consortium name="WormBaseParasite"/>
        </authorList>
    </citation>
    <scope>IDENTIFICATION</scope>
</reference>
<evidence type="ECO:0000256" key="1">
    <source>
        <dbReference type="SAM" id="MobiDB-lite"/>
    </source>
</evidence>
<name>A0A183BPK1_GLOPA</name>
<keyword evidence="2" id="KW-1185">Reference proteome</keyword>
<dbReference type="AlphaFoldDB" id="A0A183BPK1"/>
<evidence type="ECO:0000313" key="2">
    <source>
        <dbReference type="Proteomes" id="UP000050741"/>
    </source>
</evidence>
<feature type="region of interest" description="Disordered" evidence="1">
    <location>
        <begin position="179"/>
        <end position="209"/>
    </location>
</feature>
<sequence>MAMITMLEQHSGTTTDAPHQIGHLHQQLKPSTNGPKNAASVHGQSPGALLSANSTPEGTLLPTDPADQTHQQPLHMGAHAHQQPIMLTDEYYAMFAANFAGSTHGEMSGLNLPPQPILSSVAVDAVNMFAMSNGPGGASSSSNNAELLMTSQIDSDLQQQQQAQHQHQQMPLSLLHHAPNSAEMCSPGSSSNSATSSLYNQHHQQVQNV</sequence>
<feature type="compositionally biased region" description="Polar residues" evidence="1">
    <location>
        <begin position="198"/>
        <end position="209"/>
    </location>
</feature>
<evidence type="ECO:0000313" key="3">
    <source>
        <dbReference type="WBParaSite" id="GPLIN_000253700"/>
    </source>
</evidence>
<reference evidence="2" key="1">
    <citation type="submission" date="2014-05" db="EMBL/GenBank/DDBJ databases">
        <title>The genome and life-stage specific transcriptomes of Globodera pallida elucidate key aspects of plant parasitism by a cyst nematode.</title>
        <authorList>
            <person name="Cotton J.A."/>
            <person name="Lilley C.J."/>
            <person name="Jones L.M."/>
            <person name="Kikuchi T."/>
            <person name="Reid A.J."/>
            <person name="Thorpe P."/>
            <person name="Tsai I.J."/>
            <person name="Beasley H."/>
            <person name="Blok V."/>
            <person name="Cock P.J.A."/>
            <person name="Van den Akker S.E."/>
            <person name="Holroyd N."/>
            <person name="Hunt M."/>
            <person name="Mantelin S."/>
            <person name="Naghra H."/>
            <person name="Pain A."/>
            <person name="Palomares-Rius J.E."/>
            <person name="Zarowiecki M."/>
            <person name="Berriman M."/>
            <person name="Jones J.T."/>
            <person name="Urwin P.E."/>
        </authorList>
    </citation>
    <scope>NUCLEOTIDE SEQUENCE [LARGE SCALE GENOMIC DNA]</scope>
    <source>
        <strain evidence="2">Lindley</strain>
    </source>
</reference>